<gene>
    <name evidence="7" type="ordered locus">Tph_c20500</name>
</gene>
<keyword evidence="8" id="KW-1185">Reference proteome</keyword>
<dbReference type="EMBL" id="CP003732">
    <property type="protein sequence ID" value="AFV12244.1"/>
    <property type="molecule type" value="Genomic_DNA"/>
</dbReference>
<feature type="transmembrane region" description="Helical" evidence="5">
    <location>
        <begin position="125"/>
        <end position="153"/>
    </location>
</feature>
<evidence type="ECO:0000313" key="8">
    <source>
        <dbReference type="Proteomes" id="UP000000467"/>
    </source>
</evidence>
<accession>K4LW65</accession>
<evidence type="ECO:0000313" key="7">
    <source>
        <dbReference type="EMBL" id="AFV12244.1"/>
    </source>
</evidence>
<comment type="subcellular location">
    <subcellularLocation>
        <location evidence="1">Membrane</location>
        <topology evidence="1">Multi-pass membrane protein</topology>
    </subcellularLocation>
</comment>
<evidence type="ECO:0000256" key="1">
    <source>
        <dbReference type="ARBA" id="ARBA00004141"/>
    </source>
</evidence>
<evidence type="ECO:0000256" key="3">
    <source>
        <dbReference type="ARBA" id="ARBA00022989"/>
    </source>
</evidence>
<keyword evidence="2 5" id="KW-0812">Transmembrane</keyword>
<evidence type="ECO:0000256" key="4">
    <source>
        <dbReference type="ARBA" id="ARBA00023136"/>
    </source>
</evidence>
<sequence length="236" mass="25590">MAVERKRPSWLALVWEVLTSPGKAMEKVVEHPSFWPPGLLFWLLNLLATLSLIPKIREYALWSLEHGVVELSPEQLEAAWAVAPTAAVTGSIAAAVVIPWLTWLAIACLLKIYAAVSTREASFRALFAVSVYGYLPVLLSTLITNAIAAAAPVENFAKVSVSLASFLPSQQGFLYFFLSSCNPFTWWSLVLWGIGGAVAMRAKRPGGIIFYLFVLWLVLALVTSGVAALNMPAATG</sequence>
<dbReference type="KEGG" id="tpz:Tph_c20500"/>
<feature type="transmembrane region" description="Helical" evidence="5">
    <location>
        <begin position="92"/>
        <end position="113"/>
    </location>
</feature>
<dbReference type="Proteomes" id="UP000000467">
    <property type="component" value="Chromosome"/>
</dbReference>
<feature type="transmembrane region" description="Helical" evidence="5">
    <location>
        <begin position="173"/>
        <end position="196"/>
    </location>
</feature>
<feature type="domain" description="Yip1" evidence="6">
    <location>
        <begin position="15"/>
        <end position="223"/>
    </location>
</feature>
<evidence type="ECO:0000259" key="6">
    <source>
        <dbReference type="Pfam" id="PF04893"/>
    </source>
</evidence>
<feature type="transmembrane region" description="Helical" evidence="5">
    <location>
        <begin position="34"/>
        <end position="53"/>
    </location>
</feature>
<feature type="transmembrane region" description="Helical" evidence="5">
    <location>
        <begin position="208"/>
        <end position="229"/>
    </location>
</feature>
<keyword evidence="3 5" id="KW-1133">Transmembrane helix</keyword>
<proteinExistence type="predicted"/>
<organism evidence="7 8">
    <name type="scientific">Thermacetogenium phaeum (strain ATCC BAA-254 / DSM 26808 / PB)</name>
    <dbReference type="NCBI Taxonomy" id="1089553"/>
    <lineage>
        <taxon>Bacteria</taxon>
        <taxon>Bacillati</taxon>
        <taxon>Bacillota</taxon>
        <taxon>Clostridia</taxon>
        <taxon>Thermoanaerobacterales</taxon>
        <taxon>Thermoanaerobacteraceae</taxon>
        <taxon>Thermacetogenium</taxon>
    </lineage>
</organism>
<dbReference type="HOGENOM" id="CLU_1159206_0_0_9"/>
<name>K4LW65_THEPS</name>
<dbReference type="OrthoDB" id="1724610at2"/>
<reference evidence="7 8" key="1">
    <citation type="journal article" date="2012" name="BMC Genomics">
        <title>Genome-guided analysis of physiological and morphological traits of the fermentative acetate oxidizer Thermacetogenium phaeum.</title>
        <authorList>
            <person name="Oehler D."/>
            <person name="Poehlein A."/>
            <person name="Leimbach A."/>
            <person name="Muller N."/>
            <person name="Daniel R."/>
            <person name="Gottschalk G."/>
            <person name="Schink B."/>
        </authorList>
    </citation>
    <scope>NUCLEOTIDE SEQUENCE [LARGE SCALE GENOMIC DNA]</scope>
    <source>
        <strain evidence="8">ATCC BAA-254 / DSM 26808 / PB</strain>
    </source>
</reference>
<dbReference type="AlphaFoldDB" id="K4LW65"/>
<dbReference type="eggNOG" id="ENOG5031UZJ">
    <property type="taxonomic scope" value="Bacteria"/>
</dbReference>
<dbReference type="STRING" id="1089553.Tph_c20500"/>
<dbReference type="RefSeq" id="WP_015051119.1">
    <property type="nucleotide sequence ID" value="NC_018870.1"/>
</dbReference>
<evidence type="ECO:0000256" key="2">
    <source>
        <dbReference type="ARBA" id="ARBA00022692"/>
    </source>
</evidence>
<keyword evidence="4 5" id="KW-0472">Membrane</keyword>
<dbReference type="Pfam" id="PF04893">
    <property type="entry name" value="Yip1"/>
    <property type="match status" value="1"/>
</dbReference>
<evidence type="ECO:0000256" key="5">
    <source>
        <dbReference type="SAM" id="Phobius"/>
    </source>
</evidence>
<protein>
    <submittedName>
        <fullName evidence="7">Putative GTPase interacting vesicular transport protein</fullName>
    </submittedName>
</protein>
<dbReference type="GO" id="GO:0016020">
    <property type="term" value="C:membrane"/>
    <property type="evidence" value="ECO:0007669"/>
    <property type="project" value="UniProtKB-SubCell"/>
</dbReference>
<dbReference type="InterPro" id="IPR006977">
    <property type="entry name" value="Yip1_dom"/>
</dbReference>